<dbReference type="PROSITE" id="PS50883">
    <property type="entry name" value="EAL"/>
    <property type="match status" value="1"/>
</dbReference>
<dbReference type="RefSeq" id="WP_376866507.1">
    <property type="nucleotide sequence ID" value="NZ_JBHRYB010000008.1"/>
</dbReference>
<evidence type="ECO:0000259" key="1">
    <source>
        <dbReference type="PROSITE" id="PS50883"/>
    </source>
</evidence>
<organism evidence="2 3">
    <name type="scientific">Bacterioplanoides pacificum</name>
    <dbReference type="NCBI Taxonomy" id="1171596"/>
    <lineage>
        <taxon>Bacteria</taxon>
        <taxon>Pseudomonadati</taxon>
        <taxon>Pseudomonadota</taxon>
        <taxon>Gammaproteobacteria</taxon>
        <taxon>Oceanospirillales</taxon>
        <taxon>Oceanospirillaceae</taxon>
        <taxon>Bacterioplanoides</taxon>
    </lineage>
</organism>
<name>A0ABV7VVF2_9GAMM</name>
<sequence>MAKLEEHQQMNCDYGQGYFYSKPLPADAIAEWRDKQQHSA</sequence>
<gene>
    <name evidence="2" type="ORF">ACFOMG_10475</name>
</gene>
<protein>
    <recommendedName>
        <fullName evidence="1">EAL domain-containing protein</fullName>
    </recommendedName>
</protein>
<evidence type="ECO:0000313" key="3">
    <source>
        <dbReference type="Proteomes" id="UP001595722"/>
    </source>
</evidence>
<dbReference type="SUPFAM" id="SSF141868">
    <property type="entry name" value="EAL domain-like"/>
    <property type="match status" value="1"/>
</dbReference>
<dbReference type="Gene3D" id="3.20.20.450">
    <property type="entry name" value="EAL domain"/>
    <property type="match status" value="1"/>
</dbReference>
<keyword evidence="3" id="KW-1185">Reference proteome</keyword>
<dbReference type="Proteomes" id="UP001595722">
    <property type="component" value="Unassembled WGS sequence"/>
</dbReference>
<dbReference type="InterPro" id="IPR035919">
    <property type="entry name" value="EAL_sf"/>
</dbReference>
<comment type="caution">
    <text evidence="2">The sequence shown here is derived from an EMBL/GenBank/DDBJ whole genome shotgun (WGS) entry which is preliminary data.</text>
</comment>
<proteinExistence type="predicted"/>
<reference evidence="3" key="1">
    <citation type="journal article" date="2019" name="Int. J. Syst. Evol. Microbiol.">
        <title>The Global Catalogue of Microorganisms (GCM) 10K type strain sequencing project: providing services to taxonomists for standard genome sequencing and annotation.</title>
        <authorList>
            <consortium name="The Broad Institute Genomics Platform"/>
            <consortium name="The Broad Institute Genome Sequencing Center for Infectious Disease"/>
            <person name="Wu L."/>
            <person name="Ma J."/>
        </authorList>
    </citation>
    <scope>NUCLEOTIDE SEQUENCE [LARGE SCALE GENOMIC DNA]</scope>
    <source>
        <strain evidence="3">KCTC 42424</strain>
    </source>
</reference>
<dbReference type="EMBL" id="JBHRYB010000008">
    <property type="protein sequence ID" value="MFC3680521.1"/>
    <property type="molecule type" value="Genomic_DNA"/>
</dbReference>
<dbReference type="InterPro" id="IPR001633">
    <property type="entry name" value="EAL_dom"/>
</dbReference>
<feature type="domain" description="EAL" evidence="1">
    <location>
        <begin position="1"/>
        <end position="37"/>
    </location>
</feature>
<accession>A0ABV7VVF2</accession>
<evidence type="ECO:0000313" key="2">
    <source>
        <dbReference type="EMBL" id="MFC3680521.1"/>
    </source>
</evidence>